<proteinExistence type="predicted"/>
<dbReference type="Pfam" id="PF12585">
    <property type="entry name" value="DUF3759"/>
    <property type="match status" value="1"/>
</dbReference>
<name>A0A8H7R731_9FUNG</name>
<dbReference type="AlphaFoldDB" id="A0A8H7R731"/>
<dbReference type="EMBL" id="JAEPRD010000034">
    <property type="protein sequence ID" value="KAG2205829.1"/>
    <property type="molecule type" value="Genomic_DNA"/>
</dbReference>
<keyword evidence="2" id="KW-1185">Reference proteome</keyword>
<dbReference type="PANTHER" id="PTHR37450">
    <property type="entry name" value="CIPC PROTEIN"/>
    <property type="match status" value="1"/>
</dbReference>
<gene>
    <name evidence="1" type="ORF">INT47_004012</name>
</gene>
<dbReference type="SUPFAM" id="SSF50370">
    <property type="entry name" value="Ricin B-like lectins"/>
    <property type="match status" value="1"/>
</dbReference>
<dbReference type="Proteomes" id="UP000603453">
    <property type="component" value="Unassembled WGS sequence"/>
</dbReference>
<accession>A0A8H7R731</accession>
<evidence type="ECO:0000313" key="2">
    <source>
        <dbReference type="Proteomes" id="UP000603453"/>
    </source>
</evidence>
<evidence type="ECO:0000313" key="1">
    <source>
        <dbReference type="EMBL" id="KAG2205829.1"/>
    </source>
</evidence>
<dbReference type="Gene3D" id="2.80.10.50">
    <property type="match status" value="1"/>
</dbReference>
<dbReference type="PANTHER" id="PTHR37450:SF1">
    <property type="entry name" value="CIPC PROTEIN"/>
    <property type="match status" value="1"/>
</dbReference>
<dbReference type="InterPro" id="IPR035992">
    <property type="entry name" value="Ricin_B-like_lectins"/>
</dbReference>
<organism evidence="1 2">
    <name type="scientific">Mucor saturninus</name>
    <dbReference type="NCBI Taxonomy" id="64648"/>
    <lineage>
        <taxon>Eukaryota</taxon>
        <taxon>Fungi</taxon>
        <taxon>Fungi incertae sedis</taxon>
        <taxon>Mucoromycota</taxon>
        <taxon>Mucoromycotina</taxon>
        <taxon>Mucoromycetes</taxon>
        <taxon>Mucorales</taxon>
        <taxon>Mucorineae</taxon>
        <taxon>Mucoraceae</taxon>
        <taxon>Mucor</taxon>
    </lineage>
</organism>
<dbReference type="OrthoDB" id="9895617at2759"/>
<reference evidence="1" key="1">
    <citation type="submission" date="2020-12" db="EMBL/GenBank/DDBJ databases">
        <title>Metabolic potential, ecology and presence of endohyphal bacteria is reflected in genomic diversity of Mucoromycotina.</title>
        <authorList>
            <person name="Muszewska A."/>
            <person name="Okrasinska A."/>
            <person name="Steczkiewicz K."/>
            <person name="Drgas O."/>
            <person name="Orlowska M."/>
            <person name="Perlinska-Lenart U."/>
            <person name="Aleksandrzak-Piekarczyk T."/>
            <person name="Szatraj K."/>
            <person name="Zielenkiewicz U."/>
            <person name="Pilsyk S."/>
            <person name="Malc E."/>
            <person name="Mieczkowski P."/>
            <person name="Kruszewska J.S."/>
            <person name="Biernat P."/>
            <person name="Pawlowska J."/>
        </authorList>
    </citation>
    <scope>NUCLEOTIDE SEQUENCE</scope>
    <source>
        <strain evidence="1">WA0000017839</strain>
    </source>
</reference>
<evidence type="ECO:0008006" key="3">
    <source>
        <dbReference type="Google" id="ProtNLM"/>
    </source>
</evidence>
<protein>
    <recommendedName>
        <fullName evidence="3">Carbohydrate-binding module family 13 protein</fullName>
    </recommendedName>
</protein>
<dbReference type="InterPro" id="IPR022234">
    <property type="entry name" value="DUF3759"/>
</dbReference>
<comment type="caution">
    <text evidence="1">The sequence shown here is derived from an EMBL/GenBank/DDBJ whole genome shotgun (WGS) entry which is preliminary data.</text>
</comment>
<sequence length="303" mass="34786">MTVTESQFPLGYFYIISKMNELVIDLRGPETATVSSKIVMAAKKPTSPERDSQLWIHQNGFLTNKSTGLVLDINKAESFVAIFTKENRLYLDKMKDQEAANDQRFGYEAETGYIYALCNHDLVVDIRHEDLKEDARVMVYEKKPIAEAANQLWTLELADPPRMIDSDDEDEDDSKRERMKAWFGNWKGWGHKKGEVLAEKDLVEANEKVYKNKKEKASYELIAAAAAYEAVNVWEKKQKEEGKEVQHTTAKKLIAGIAAKELVKLLQERGTEKEFKEDKRKNEMITNMTKSAAINYFDSKHGY</sequence>